<evidence type="ECO:0000313" key="2">
    <source>
        <dbReference type="Proteomes" id="UP000054370"/>
    </source>
</evidence>
<organism evidence="1 2">
    <name type="scientific">Vibrio vulnificus</name>
    <dbReference type="NCBI Taxonomy" id="672"/>
    <lineage>
        <taxon>Bacteria</taxon>
        <taxon>Pseudomonadati</taxon>
        <taxon>Pseudomonadota</taxon>
        <taxon>Gammaproteobacteria</taxon>
        <taxon>Vibrionales</taxon>
        <taxon>Vibrionaceae</taxon>
        <taxon>Vibrio</taxon>
    </lineage>
</organism>
<dbReference type="Proteomes" id="UP000054370">
    <property type="component" value="Unassembled WGS sequence"/>
</dbReference>
<reference evidence="1" key="1">
    <citation type="submission" date="2017-12" db="EMBL/GenBank/DDBJ databases">
        <title>FDA dAtabase for Regulatory Grade micrObial Sequences (FDA-ARGOS): Supporting development and validation of Infectious Disease Dx tests.</title>
        <authorList>
            <person name="Hoffmann M."/>
            <person name="Allard M."/>
            <person name="Evans P."/>
            <person name="Brown E."/>
            <person name="Tallon L.J."/>
            <person name="Sadzewicz L."/>
            <person name="Sengamalay N."/>
            <person name="Ott S."/>
            <person name="Godinez A."/>
            <person name="Nagaraj S."/>
            <person name="Vavikolanu K."/>
            <person name="Aluvathingal J."/>
            <person name="Nadendla S."/>
            <person name="Hobson J."/>
            <person name="Sichtig H."/>
        </authorList>
    </citation>
    <scope>NUCLEOTIDE SEQUENCE [LARGE SCALE GENOMIC DNA]</scope>
    <source>
        <strain evidence="1">FDAARGOS_118</strain>
    </source>
</reference>
<keyword evidence="2" id="KW-1185">Reference proteome</keyword>
<comment type="caution">
    <text evidence="1">The sequence shown here is derived from an EMBL/GenBank/DDBJ whole genome shotgun (WGS) entry which is preliminary data.</text>
</comment>
<evidence type="ECO:0008006" key="3">
    <source>
        <dbReference type="Google" id="ProtNLM"/>
    </source>
</evidence>
<sequence length="66" mass="7960">MQDGKLIWHVACDESGVDGQKYYGFGSLWMKYQRRGDFVRIIRELRDKHKYAGRDREHFLINIRSI</sequence>
<protein>
    <recommendedName>
        <fullName evidence="3">DUF3800 domain-containing protein</fullName>
    </recommendedName>
</protein>
<gene>
    <name evidence="1" type="ORF">AL548_016185</name>
</gene>
<accession>A0ABX4WWX1</accession>
<name>A0ABX4WWX1_VIBVL</name>
<dbReference type="RefSeq" id="WP_039470291.1">
    <property type="nucleotide sequence ID" value="NZ_LMXV01000020.1"/>
</dbReference>
<evidence type="ECO:0000313" key="1">
    <source>
        <dbReference type="EMBL" id="PNM67681.1"/>
    </source>
</evidence>
<proteinExistence type="predicted"/>
<dbReference type="EMBL" id="LOSH02000004">
    <property type="protein sequence ID" value="PNM67681.1"/>
    <property type="molecule type" value="Genomic_DNA"/>
</dbReference>